<proteinExistence type="predicted"/>
<dbReference type="Proteomes" id="UP000377595">
    <property type="component" value="Unassembled WGS sequence"/>
</dbReference>
<accession>A0A5M3XFD0</accession>
<evidence type="ECO:0000313" key="1">
    <source>
        <dbReference type="EMBL" id="GES19984.1"/>
    </source>
</evidence>
<reference evidence="1 2" key="1">
    <citation type="submission" date="2019-10" db="EMBL/GenBank/DDBJ databases">
        <title>Whole genome shotgun sequence of Acrocarpospora pleiomorpha NBRC 16267.</title>
        <authorList>
            <person name="Ichikawa N."/>
            <person name="Kimura A."/>
            <person name="Kitahashi Y."/>
            <person name="Komaki H."/>
            <person name="Oguchi A."/>
        </authorList>
    </citation>
    <scope>NUCLEOTIDE SEQUENCE [LARGE SCALE GENOMIC DNA]</scope>
    <source>
        <strain evidence="1 2">NBRC 16267</strain>
    </source>
</reference>
<name>A0A5M3XFD0_9ACTN</name>
<sequence length="279" mass="28647">MLGGCGTAGSGTSRDDLDQLRQLARDALARYDKAVLDAGQKDFVPVGDLTGQLGNWESTNENGKLALLYGRVLAAAALPTAPRSTGEVVWENGASQAIPLLSAGETLKQLTAGGRDCPECVPLEVTGARLTTTRIQTTRGPATAPAWEYTLKGTAVRLTRVPVPPSSAVKVTPLSWDLGNEPGGVSIESATMHGGQLTANFVGSPHPGSQPCGADYSAEAVESANAVAVIVIAHPHAGDEICTAVGALRTATVDLAQPLGTRAVLEARQGLPVPLKTTG</sequence>
<gene>
    <name evidence="1" type="ORF">Aple_028800</name>
</gene>
<dbReference type="EMBL" id="BLAF01000014">
    <property type="protein sequence ID" value="GES19984.1"/>
    <property type="molecule type" value="Genomic_DNA"/>
</dbReference>
<protein>
    <submittedName>
        <fullName evidence="1">Uncharacterized protein</fullName>
    </submittedName>
</protein>
<keyword evidence="2" id="KW-1185">Reference proteome</keyword>
<dbReference type="AlphaFoldDB" id="A0A5M3XFD0"/>
<comment type="caution">
    <text evidence="1">The sequence shown here is derived from an EMBL/GenBank/DDBJ whole genome shotgun (WGS) entry which is preliminary data.</text>
</comment>
<evidence type="ECO:0000313" key="2">
    <source>
        <dbReference type="Proteomes" id="UP000377595"/>
    </source>
</evidence>
<organism evidence="1 2">
    <name type="scientific">Acrocarpospora pleiomorpha</name>
    <dbReference type="NCBI Taxonomy" id="90975"/>
    <lineage>
        <taxon>Bacteria</taxon>
        <taxon>Bacillati</taxon>
        <taxon>Actinomycetota</taxon>
        <taxon>Actinomycetes</taxon>
        <taxon>Streptosporangiales</taxon>
        <taxon>Streptosporangiaceae</taxon>
        <taxon>Acrocarpospora</taxon>
    </lineage>
</organism>